<reference evidence="1" key="1">
    <citation type="journal article" date="2020" name="Fungal Divers.">
        <title>Resolving the Mortierellaceae phylogeny through synthesis of multi-gene phylogenetics and phylogenomics.</title>
        <authorList>
            <person name="Vandepol N."/>
            <person name="Liber J."/>
            <person name="Desiro A."/>
            <person name="Na H."/>
            <person name="Kennedy M."/>
            <person name="Barry K."/>
            <person name="Grigoriev I.V."/>
            <person name="Miller A.N."/>
            <person name="O'Donnell K."/>
            <person name="Stajich J.E."/>
            <person name="Bonito G."/>
        </authorList>
    </citation>
    <scope>NUCLEOTIDE SEQUENCE</scope>
    <source>
        <strain evidence="1">KOD1015</strain>
    </source>
</reference>
<accession>A0A9P6G2F1</accession>
<protein>
    <recommendedName>
        <fullName evidence="3">Alpha/beta hydrolase family protein</fullName>
    </recommendedName>
</protein>
<keyword evidence="2" id="KW-1185">Reference proteome</keyword>
<dbReference type="EMBL" id="JAABOA010000084">
    <property type="protein sequence ID" value="KAF9586018.1"/>
    <property type="molecule type" value="Genomic_DNA"/>
</dbReference>
<dbReference type="Gene3D" id="3.40.50.1820">
    <property type="entry name" value="alpha/beta hydrolase"/>
    <property type="match status" value="1"/>
</dbReference>
<dbReference type="OrthoDB" id="408373at2759"/>
<name>A0A9P6G2F1_9FUNG</name>
<dbReference type="Proteomes" id="UP000780801">
    <property type="component" value="Unassembled WGS sequence"/>
</dbReference>
<organism evidence="1 2">
    <name type="scientific">Lunasporangiospora selenospora</name>
    <dbReference type="NCBI Taxonomy" id="979761"/>
    <lineage>
        <taxon>Eukaryota</taxon>
        <taxon>Fungi</taxon>
        <taxon>Fungi incertae sedis</taxon>
        <taxon>Mucoromycota</taxon>
        <taxon>Mortierellomycotina</taxon>
        <taxon>Mortierellomycetes</taxon>
        <taxon>Mortierellales</taxon>
        <taxon>Mortierellaceae</taxon>
        <taxon>Lunasporangiospora</taxon>
    </lineage>
</organism>
<dbReference type="InterPro" id="IPR029058">
    <property type="entry name" value="AB_hydrolase_fold"/>
</dbReference>
<evidence type="ECO:0000313" key="1">
    <source>
        <dbReference type="EMBL" id="KAF9586018.1"/>
    </source>
</evidence>
<proteinExistence type="predicted"/>
<comment type="caution">
    <text evidence="1">The sequence shown here is derived from an EMBL/GenBank/DDBJ whole genome shotgun (WGS) entry which is preliminary data.</text>
</comment>
<evidence type="ECO:0008006" key="3">
    <source>
        <dbReference type="Google" id="ProtNLM"/>
    </source>
</evidence>
<dbReference type="SUPFAM" id="SSF53474">
    <property type="entry name" value="alpha/beta-Hydrolases"/>
    <property type="match status" value="1"/>
</dbReference>
<dbReference type="AlphaFoldDB" id="A0A9P6G2F1"/>
<evidence type="ECO:0000313" key="2">
    <source>
        <dbReference type="Proteomes" id="UP000780801"/>
    </source>
</evidence>
<gene>
    <name evidence="1" type="ORF">BGW38_010412</name>
</gene>
<sequence>MSVCSLMHMKSSEIPLVGRLFQLPYSVELFSYQGFRSFFSRKNIESMRAEFAEEGKVPECIDQAGEILALQFQHHPGYARGVMSTLKHFPFTALAPTYGALQEEKFPVQVIWGTRDTVVPGTSVDAVERVLPRIKVTKIEGATHSIVMTHPEAIVQRLGGFVV</sequence>